<dbReference type="Gene3D" id="3.40.30.60">
    <property type="entry name" value="FHIPEP family, domain 1"/>
    <property type="match status" value="1"/>
</dbReference>
<keyword evidence="3 7" id="KW-1003">Cell membrane</keyword>
<comment type="caution">
    <text evidence="8">The sequence shown here is derived from an EMBL/GenBank/DDBJ whole genome shotgun (WGS) entry which is preliminary data.</text>
</comment>
<comment type="similarity">
    <text evidence="2 7">Belongs to the FHIPEP (flagella/HR/invasion proteins export pore) family.</text>
</comment>
<keyword evidence="8" id="KW-0282">Flagellum</keyword>
<keyword evidence="7" id="KW-1006">Bacterial flagellum protein export</keyword>
<feature type="transmembrane region" description="Helical" evidence="7">
    <location>
        <begin position="212"/>
        <end position="232"/>
    </location>
</feature>
<keyword evidence="8" id="KW-0969">Cilium</keyword>
<dbReference type="InterPro" id="IPR001712">
    <property type="entry name" value="T3SS_FHIPEP"/>
</dbReference>
<dbReference type="PIRSF" id="PIRSF005419">
    <property type="entry name" value="FlhA"/>
    <property type="match status" value="1"/>
</dbReference>
<evidence type="ECO:0000256" key="4">
    <source>
        <dbReference type="ARBA" id="ARBA00022692"/>
    </source>
</evidence>
<dbReference type="NCBIfam" id="TIGR01398">
    <property type="entry name" value="FlhA"/>
    <property type="match status" value="1"/>
</dbReference>
<dbReference type="GO" id="GO:0009306">
    <property type="term" value="P:protein secretion"/>
    <property type="evidence" value="ECO:0007669"/>
    <property type="project" value="InterPro"/>
</dbReference>
<evidence type="ECO:0000256" key="2">
    <source>
        <dbReference type="ARBA" id="ARBA00008835"/>
    </source>
</evidence>
<feature type="transmembrane region" description="Helical" evidence="7">
    <location>
        <begin position="74"/>
        <end position="91"/>
    </location>
</feature>
<feature type="transmembrane region" description="Helical" evidence="7">
    <location>
        <begin position="49"/>
        <end position="67"/>
    </location>
</feature>
<name>A0A9X3ISC1_9GAMM</name>
<organism evidence="8 9">
    <name type="scientific">Parathalassolituus penaei</name>
    <dbReference type="NCBI Taxonomy" id="2997323"/>
    <lineage>
        <taxon>Bacteria</taxon>
        <taxon>Pseudomonadati</taxon>
        <taxon>Pseudomonadota</taxon>
        <taxon>Gammaproteobacteria</taxon>
        <taxon>Oceanospirillales</taxon>
        <taxon>Oceanospirillaceae</taxon>
        <taxon>Parathalassolituus</taxon>
    </lineage>
</organism>
<keyword evidence="7" id="KW-1005">Bacterial flagellum biogenesis</keyword>
<dbReference type="PANTHER" id="PTHR30161">
    <property type="entry name" value="FLAGELLAR EXPORT PROTEIN, MEMBRANE FLHA SUBUNIT-RELATED"/>
    <property type="match status" value="1"/>
</dbReference>
<dbReference type="Proteomes" id="UP001150830">
    <property type="component" value="Unassembled WGS sequence"/>
</dbReference>
<comment type="subcellular location">
    <subcellularLocation>
        <location evidence="1 7">Cell membrane</location>
        <topology evidence="1 7">Multi-pass membrane protein</topology>
    </subcellularLocation>
</comment>
<keyword evidence="5 7" id="KW-1133">Transmembrane helix</keyword>
<feature type="transmembrane region" description="Helical" evidence="7">
    <location>
        <begin position="244"/>
        <end position="272"/>
    </location>
</feature>
<evidence type="ECO:0000256" key="1">
    <source>
        <dbReference type="ARBA" id="ARBA00004651"/>
    </source>
</evidence>
<evidence type="ECO:0000256" key="7">
    <source>
        <dbReference type="RuleBase" id="RU364093"/>
    </source>
</evidence>
<keyword evidence="7" id="KW-0813">Transport</keyword>
<gene>
    <name evidence="7 8" type="primary">flhA</name>
    <name evidence="8" type="ORF">OUO13_07975</name>
</gene>
<dbReference type="Gene3D" id="1.10.8.540">
    <property type="entry name" value="FHIPEP family, domain 3"/>
    <property type="match status" value="1"/>
</dbReference>
<feature type="transmembrane region" description="Helical" evidence="7">
    <location>
        <begin position="15"/>
        <end position="37"/>
    </location>
</feature>
<dbReference type="InterPro" id="IPR042194">
    <property type="entry name" value="FHIPEP_1"/>
</dbReference>
<proteinExistence type="inferred from homology"/>
<dbReference type="RefSeq" id="WP_283173337.1">
    <property type="nucleotide sequence ID" value="NZ_JAPNOA010000022.1"/>
</dbReference>
<evidence type="ECO:0000256" key="5">
    <source>
        <dbReference type="ARBA" id="ARBA00022989"/>
    </source>
</evidence>
<dbReference type="Pfam" id="PF00771">
    <property type="entry name" value="FHIPEP"/>
    <property type="match status" value="1"/>
</dbReference>
<reference evidence="8" key="1">
    <citation type="submission" date="2022-11" db="EMBL/GenBank/DDBJ databases">
        <title>Parathalassolutuus dongxingensis gen. nov., sp. nov., a novel member of family Oceanospirillaceae isolated from a coastal shrimp pond in Guangxi, China.</title>
        <authorList>
            <person name="Chen H."/>
        </authorList>
    </citation>
    <scope>NUCLEOTIDE SEQUENCE</scope>
    <source>
        <strain evidence="8">G-43</strain>
    </source>
</reference>
<feature type="transmembrane region" description="Helical" evidence="7">
    <location>
        <begin position="284"/>
        <end position="305"/>
    </location>
</feature>
<dbReference type="InterPro" id="IPR042196">
    <property type="entry name" value="FHIPEP_4"/>
</dbReference>
<keyword evidence="4 7" id="KW-0812">Transmembrane</keyword>
<evidence type="ECO:0000256" key="3">
    <source>
        <dbReference type="ARBA" id="ARBA00022475"/>
    </source>
</evidence>
<dbReference type="InterPro" id="IPR025505">
    <property type="entry name" value="FHIPEP_CS"/>
</dbReference>
<dbReference type="GO" id="GO:0005886">
    <property type="term" value="C:plasma membrane"/>
    <property type="evidence" value="ECO:0007669"/>
    <property type="project" value="UniProtKB-SubCell"/>
</dbReference>
<keyword evidence="6 7" id="KW-0472">Membrane</keyword>
<evidence type="ECO:0000256" key="6">
    <source>
        <dbReference type="ARBA" id="ARBA00023136"/>
    </source>
</evidence>
<comment type="function">
    <text evidence="7">Required for formation of the rod structure of the flagellar apparatus. Together with FliI and FliH, may constitute the export apparatus of flagellin.</text>
</comment>
<sequence length="739" mass="78869">MATVSRVQVLDQLRAVASLLAQGNLSIPLMLVVLLGMMTLPMPPLLLDVFFTFNIALSIVVLLVSVYARRPLDFAIFPTILLVATLLRLALNVASTRVVLMEGHEGGDAAGKVIAAFGEVLIGGNYAVGLVVFTILMIINFVVVTKGAGRVSEVSARFTLDAMPGKQMAIDADLNAGLIDADQAKTRRAEVAAEADFYGSMDGASKFVKGDAVAGILILIINVVGGFAIGMGQHGLSFGDAVSVYTLLAIGDGLVAQIPSLLLSTATAIMVTRNGGEEDMGEQVMGQMFGSSKALGVSAGLMFLMGVVPGMPHAVFLSAAAVSGVLAYSIRYKKEGGQLGDAVVKRLGGKPKSDPALPAPGKPGTALEAPREKAEAAIKQMEVKELGWDDVEPVDRVGLEVGYRLIPLVDKHQGGQLLNRIKGVRRKLSQELGFLMPSVHIRDNLDLLPNQYRITLMGVTLAEADVYPERDLAINPGEVFGKIDGIAAKDPAFGMDAFWIDAAQKERAQTLGYTVVDASTVIATHLNQKLNRHSHELLGHEDVQQLLDMLAKNSPKLAEELVPNRLNVSQLLLVLQNLLRERVPIRDMRSIAESLANMPGNSQDPAVLTGAARMGLRRLIIQNIFGHADELPVLTLDPGLEQLLLKSYQQSLQQAQQNGGQAGLVLEPAMADNLQRSLAEAAQSQEMAGNPAVLLVTSQLRAAMAQFVRNSIESLHVLAYQEIPDNKSITIAASIGGKR</sequence>
<dbReference type="GO" id="GO:0044780">
    <property type="term" value="P:bacterial-type flagellum assembly"/>
    <property type="evidence" value="ECO:0007669"/>
    <property type="project" value="InterPro"/>
</dbReference>
<accession>A0A9X3ISC1</accession>
<dbReference type="PANTHER" id="PTHR30161:SF1">
    <property type="entry name" value="FLAGELLAR BIOSYNTHESIS PROTEIN FLHA-RELATED"/>
    <property type="match status" value="1"/>
</dbReference>
<dbReference type="EMBL" id="JAPNOA010000022">
    <property type="protein sequence ID" value="MCY0965120.1"/>
    <property type="molecule type" value="Genomic_DNA"/>
</dbReference>
<dbReference type="Gene3D" id="3.40.50.12790">
    <property type="entry name" value="FHIPEP family, domain 4"/>
    <property type="match status" value="1"/>
</dbReference>
<evidence type="ECO:0000313" key="9">
    <source>
        <dbReference type="Proteomes" id="UP001150830"/>
    </source>
</evidence>
<evidence type="ECO:0000313" key="8">
    <source>
        <dbReference type="EMBL" id="MCY0965120.1"/>
    </source>
</evidence>
<dbReference type="AlphaFoldDB" id="A0A9X3ISC1"/>
<keyword evidence="8" id="KW-0966">Cell projection</keyword>
<dbReference type="InterPro" id="IPR042193">
    <property type="entry name" value="FHIPEP_3"/>
</dbReference>
<dbReference type="InterPro" id="IPR006301">
    <property type="entry name" value="FlhA"/>
</dbReference>
<protein>
    <recommendedName>
        <fullName evidence="7">Flagellar biosynthesis protein FlhA</fullName>
    </recommendedName>
</protein>
<dbReference type="PROSITE" id="PS00994">
    <property type="entry name" value="FHIPEP"/>
    <property type="match status" value="1"/>
</dbReference>
<keyword evidence="7" id="KW-0653">Protein transport</keyword>
<keyword evidence="9" id="KW-1185">Reference proteome</keyword>
<dbReference type="PRINTS" id="PR00949">
    <property type="entry name" value="TYPE3IMAPROT"/>
</dbReference>
<feature type="transmembrane region" description="Helical" evidence="7">
    <location>
        <begin position="126"/>
        <end position="144"/>
    </location>
</feature>